<keyword evidence="2" id="KW-1185">Reference proteome</keyword>
<dbReference type="RefSeq" id="WP_186458305.1">
    <property type="nucleotide sequence ID" value="NZ_VIWP01000004.1"/>
</dbReference>
<dbReference type="Proteomes" id="UP000320653">
    <property type="component" value="Unassembled WGS sequence"/>
</dbReference>
<comment type="caution">
    <text evidence="1">The sequence shown here is derived from an EMBL/GenBank/DDBJ whole genome shotgun (WGS) entry which is preliminary data.</text>
</comment>
<gene>
    <name evidence="1" type="ORF">FHW37_104527</name>
</gene>
<name>A0A561QS87_9HYPH</name>
<evidence type="ECO:0000313" key="1">
    <source>
        <dbReference type="EMBL" id="TWF53250.1"/>
    </source>
</evidence>
<reference evidence="1 2" key="1">
    <citation type="submission" date="2019-06" db="EMBL/GenBank/DDBJ databases">
        <title>Sorghum-associated microbial communities from plants grown in Nebraska, USA.</title>
        <authorList>
            <person name="Schachtman D."/>
        </authorList>
    </citation>
    <scope>NUCLEOTIDE SEQUENCE [LARGE SCALE GENOMIC DNA]</scope>
    <source>
        <strain evidence="1 2">1225</strain>
    </source>
</reference>
<protein>
    <submittedName>
        <fullName evidence="1">Uncharacterized protein</fullName>
    </submittedName>
</protein>
<evidence type="ECO:0000313" key="2">
    <source>
        <dbReference type="Proteomes" id="UP000320653"/>
    </source>
</evidence>
<organism evidence="1 2">
    <name type="scientific">Neorhizobium alkalisoli</name>
    <dbReference type="NCBI Taxonomy" id="528178"/>
    <lineage>
        <taxon>Bacteria</taxon>
        <taxon>Pseudomonadati</taxon>
        <taxon>Pseudomonadota</taxon>
        <taxon>Alphaproteobacteria</taxon>
        <taxon>Hyphomicrobiales</taxon>
        <taxon>Rhizobiaceae</taxon>
        <taxon>Rhizobium/Agrobacterium group</taxon>
        <taxon>Neorhizobium</taxon>
    </lineage>
</organism>
<accession>A0A561QS87</accession>
<dbReference type="EMBL" id="VIWP01000004">
    <property type="protein sequence ID" value="TWF53250.1"/>
    <property type="molecule type" value="Genomic_DNA"/>
</dbReference>
<sequence length="243" mass="27885">MAPEASKESVLREVRKVHREWPTFLSDSIPKVEKAALELPDDARQAGLQMAPLFVRNCKERKNNVCSFAVYLRERRWERLTDIGIAAEPKRPEAYTRFSRAGHALRLYELVQPIGHLPTMPAALQLVCEAGEHPDATDAERKMSVKIRSDHRKRWGWPAVNAMAGKSRILVPDWLLKISETFATIDAGSHALSGWMELFERRSWPWFPDNMERYFFPAGNDPEQALYDFMDAISMERSDDDAA</sequence>
<proteinExistence type="predicted"/>
<dbReference type="AlphaFoldDB" id="A0A561QS87"/>